<sequence length="426" mass="48982">METKSIQQHFSPHINEIIEKKPNWLIRYGIGAMLFFLMLFLLAAWLVKYPDIIVGQVNITTPRPPSDVVAKINAPIVKRFPLAENDTIFKGEPILMLESATSYAQVQQLYKNLGPTVPDTFLDYTNVWLDSLGMLQPVYNSFALAALNLKNYNIELPYDQRIKSLQNIKTGNARGLTYSKNYLKSSEKDYILKQKEHDRYETLYKKGVISASEFEQIKQTLLQKEMGYANDHKSLNAERMSLANLEREIMELDLQKKEYEQQLQGNYLKSLNELRSQLEEWENQYLISAPITGRLSFFNEINEGDFITAGERVLTIIPFQEQKLQAVGMFPVANAGKVKKGNKVILKLDAYPYHEYGTVEGTVTRISEIPIENLYSIIIELPNGLTTNYENKIVFKQRLTATADIVTKDQSVLGRIFYQFESLFKN</sequence>
<dbReference type="Gene3D" id="1.10.287.470">
    <property type="entry name" value="Helix hairpin bin"/>
    <property type="match status" value="1"/>
</dbReference>
<proteinExistence type="predicted"/>
<evidence type="ECO:0000256" key="5">
    <source>
        <dbReference type="SAM" id="Coils"/>
    </source>
</evidence>
<name>A0ABR7VBH7_9FLAO</name>
<evidence type="ECO:0000256" key="3">
    <source>
        <dbReference type="ARBA" id="ARBA00022989"/>
    </source>
</evidence>
<dbReference type="Proteomes" id="UP000598350">
    <property type="component" value="Unassembled WGS sequence"/>
</dbReference>
<keyword evidence="3 6" id="KW-1133">Transmembrane helix</keyword>
<evidence type="ECO:0000256" key="1">
    <source>
        <dbReference type="ARBA" id="ARBA00004167"/>
    </source>
</evidence>
<feature type="transmembrane region" description="Helical" evidence="6">
    <location>
        <begin position="25"/>
        <end position="47"/>
    </location>
</feature>
<dbReference type="PRINTS" id="PR01490">
    <property type="entry name" value="RTXTOXIND"/>
</dbReference>
<evidence type="ECO:0000313" key="8">
    <source>
        <dbReference type="Proteomes" id="UP000598350"/>
    </source>
</evidence>
<keyword evidence="5" id="KW-0175">Coiled coil</keyword>
<gene>
    <name evidence="7" type="ORF">HPE63_01960</name>
</gene>
<dbReference type="Gene3D" id="2.40.30.170">
    <property type="match status" value="1"/>
</dbReference>
<feature type="coiled-coil region" evidence="5">
    <location>
        <begin position="235"/>
        <end position="284"/>
    </location>
</feature>
<dbReference type="InterPro" id="IPR050739">
    <property type="entry name" value="MFP"/>
</dbReference>
<evidence type="ECO:0000256" key="2">
    <source>
        <dbReference type="ARBA" id="ARBA00022692"/>
    </source>
</evidence>
<keyword evidence="2 6" id="KW-0812">Transmembrane</keyword>
<dbReference type="EMBL" id="JABTCG010000001">
    <property type="protein sequence ID" value="MBD0849419.1"/>
    <property type="molecule type" value="Genomic_DNA"/>
</dbReference>
<evidence type="ECO:0000256" key="6">
    <source>
        <dbReference type="SAM" id="Phobius"/>
    </source>
</evidence>
<evidence type="ECO:0000313" key="7">
    <source>
        <dbReference type="EMBL" id="MBD0849419.1"/>
    </source>
</evidence>
<dbReference type="RefSeq" id="WP_188312544.1">
    <property type="nucleotide sequence ID" value="NZ_JABTCG010000001.1"/>
</dbReference>
<comment type="caution">
    <text evidence="7">The sequence shown here is derived from an EMBL/GenBank/DDBJ whole genome shotgun (WGS) entry which is preliminary data.</text>
</comment>
<dbReference type="PANTHER" id="PTHR30386:SF26">
    <property type="entry name" value="TRANSPORT PROTEIN COMB"/>
    <property type="match status" value="1"/>
</dbReference>
<keyword evidence="4 6" id="KW-0472">Membrane</keyword>
<evidence type="ECO:0000256" key="4">
    <source>
        <dbReference type="ARBA" id="ARBA00023136"/>
    </source>
</evidence>
<accession>A0ABR7VBH7</accession>
<reference evidence="7 8" key="1">
    <citation type="submission" date="2020-05" db="EMBL/GenBank/DDBJ databases">
        <title>The draft genome sequence of Maribacter arenosus CAU 1321.</title>
        <authorList>
            <person name="Mu L."/>
        </authorList>
    </citation>
    <scope>NUCLEOTIDE SEQUENCE [LARGE SCALE GENOMIC DNA]</scope>
    <source>
        <strain evidence="7 8">CAU 1321</strain>
    </source>
</reference>
<dbReference type="PANTHER" id="PTHR30386">
    <property type="entry name" value="MEMBRANE FUSION SUBUNIT OF EMRAB-TOLC MULTIDRUG EFFLUX PUMP"/>
    <property type="match status" value="1"/>
</dbReference>
<organism evidence="7 8">
    <name type="scientific">Maribacter arenosus</name>
    <dbReference type="NCBI Taxonomy" id="1854708"/>
    <lineage>
        <taxon>Bacteria</taxon>
        <taxon>Pseudomonadati</taxon>
        <taxon>Bacteroidota</taxon>
        <taxon>Flavobacteriia</taxon>
        <taxon>Flavobacteriales</taxon>
        <taxon>Flavobacteriaceae</taxon>
        <taxon>Maribacter</taxon>
    </lineage>
</organism>
<comment type="subcellular location">
    <subcellularLocation>
        <location evidence="1">Membrane</location>
        <topology evidence="1">Single-pass membrane protein</topology>
    </subcellularLocation>
</comment>
<keyword evidence="8" id="KW-1185">Reference proteome</keyword>
<protein>
    <submittedName>
        <fullName evidence="7">HlyD family efflux transporter periplasmic adaptor subunit</fullName>
    </submittedName>
</protein>